<evidence type="ECO:0000256" key="1">
    <source>
        <dbReference type="SAM" id="SignalP"/>
    </source>
</evidence>
<dbReference type="EMBL" id="FLUM01000003">
    <property type="protein sequence ID" value="SBW03483.1"/>
    <property type="molecule type" value="Genomic_DNA"/>
</dbReference>
<gene>
    <name evidence="2" type="ORF">KL86DYS1_30587</name>
</gene>
<dbReference type="SUPFAM" id="SSF49899">
    <property type="entry name" value="Concanavalin A-like lectins/glucanases"/>
    <property type="match status" value="1"/>
</dbReference>
<dbReference type="InterPro" id="IPR032510">
    <property type="entry name" value="DUF4972"/>
</dbReference>
<protein>
    <recommendedName>
        <fullName evidence="3">DUF4972 domain-containing protein</fullName>
    </recommendedName>
</protein>
<reference evidence="2" key="1">
    <citation type="submission" date="2016-04" db="EMBL/GenBank/DDBJ databases">
        <authorList>
            <person name="Evans L.H."/>
            <person name="Alamgir A."/>
            <person name="Owens N."/>
            <person name="Weber N.D."/>
            <person name="Virtaneva K."/>
            <person name="Barbian K."/>
            <person name="Babar A."/>
            <person name="Rosenke K."/>
        </authorList>
    </citation>
    <scope>NUCLEOTIDE SEQUENCE</scope>
    <source>
        <strain evidence="2">86-1</strain>
    </source>
</reference>
<evidence type="ECO:0000313" key="2">
    <source>
        <dbReference type="EMBL" id="SBW03483.1"/>
    </source>
</evidence>
<sequence>MKKTMKQFSLLLTLLCCIFNATFYSCSDDDKTDNSLYVSQLNAKKGEVEYLLQNSEYGTAPGTYPEFSKTILENSIKGLNTLISKLDEGENTSQETVNTWLAKADAAMKDFKDTVLVDVTEDQRNLQQLKNKRTELEILLGTSDYGTTPGTYPEESKGILNTAIVDLNILIEGVISGTIGELTKEMTDSAIKTANEAIEAFQNTQNLEDKIYNLYVDGNNGGYIDFGYHQEFANFGTNQNAAFSVELWIKIDEYCNAGGEDNSTYLSACSDNPWGGWRVQSRFHNGNDGDLIRVSLPLDKTADGQGISLEEPNYGIAKAGYKKWMHYGFVYSENGVPGEDLDERFRMFYNGEKKGGSIRIGQEKRIWTYTYNSFINDRIPMTAFCRMNANGDRLEYFSGSIKYIRIWKTARTSSDFAKSASGDVTVDTNDPNLVCAWDFVVSSADLDPDKTEFKDLTGKYTATIKGAHSWKEVE</sequence>
<feature type="signal peptide" evidence="1">
    <location>
        <begin position="1"/>
        <end position="27"/>
    </location>
</feature>
<proteinExistence type="predicted"/>
<dbReference type="GO" id="GO:0005975">
    <property type="term" value="P:carbohydrate metabolic process"/>
    <property type="evidence" value="ECO:0007669"/>
    <property type="project" value="UniProtKB-ARBA"/>
</dbReference>
<keyword evidence="1" id="KW-0732">Signal</keyword>
<dbReference type="AlphaFoldDB" id="A0A212JVQ4"/>
<dbReference type="Gene3D" id="2.60.120.200">
    <property type="match status" value="1"/>
</dbReference>
<organism evidence="2">
    <name type="scientific">uncultured Dysgonomonas sp</name>
    <dbReference type="NCBI Taxonomy" id="206096"/>
    <lineage>
        <taxon>Bacteria</taxon>
        <taxon>Pseudomonadati</taxon>
        <taxon>Bacteroidota</taxon>
        <taxon>Bacteroidia</taxon>
        <taxon>Bacteroidales</taxon>
        <taxon>Dysgonomonadaceae</taxon>
        <taxon>Dysgonomonas</taxon>
        <taxon>environmental samples</taxon>
    </lineage>
</organism>
<evidence type="ECO:0008006" key="3">
    <source>
        <dbReference type="Google" id="ProtNLM"/>
    </source>
</evidence>
<name>A0A212JVQ4_9BACT</name>
<dbReference type="InterPro" id="IPR013320">
    <property type="entry name" value="ConA-like_dom_sf"/>
</dbReference>
<dbReference type="GO" id="GO:0004553">
    <property type="term" value="F:hydrolase activity, hydrolyzing O-glycosyl compounds"/>
    <property type="evidence" value="ECO:0007669"/>
    <property type="project" value="UniProtKB-ARBA"/>
</dbReference>
<dbReference type="PROSITE" id="PS51257">
    <property type="entry name" value="PROKAR_LIPOPROTEIN"/>
    <property type="match status" value="1"/>
</dbReference>
<feature type="chain" id="PRO_5012668214" description="DUF4972 domain-containing protein" evidence="1">
    <location>
        <begin position="28"/>
        <end position="474"/>
    </location>
</feature>
<accession>A0A212JVQ4</accession>
<dbReference type="Gene3D" id="1.20.1270.90">
    <property type="entry name" value="AF1782-like"/>
    <property type="match status" value="1"/>
</dbReference>
<dbReference type="Pfam" id="PF16342">
    <property type="entry name" value="DUF4972"/>
    <property type="match status" value="2"/>
</dbReference>